<dbReference type="Pfam" id="PF23130">
    <property type="entry name" value="IcmW"/>
    <property type="match status" value="1"/>
</dbReference>
<reference evidence="1" key="2">
    <citation type="submission" date="2020-09" db="EMBL/GenBank/DDBJ databases">
        <authorList>
            <person name="Sun Q."/>
            <person name="Zhou Y."/>
        </authorList>
    </citation>
    <scope>NUCLEOTIDE SEQUENCE</scope>
    <source>
        <strain evidence="1">CGMCC 1.15758</strain>
    </source>
</reference>
<organism evidence="1 2">
    <name type="scientific">Cysteiniphilum litorale</name>
    <dbReference type="NCBI Taxonomy" id="2056700"/>
    <lineage>
        <taxon>Bacteria</taxon>
        <taxon>Pseudomonadati</taxon>
        <taxon>Pseudomonadota</taxon>
        <taxon>Gammaproteobacteria</taxon>
        <taxon>Thiotrichales</taxon>
        <taxon>Fastidiosibacteraceae</taxon>
        <taxon>Cysteiniphilum</taxon>
    </lineage>
</organism>
<comment type="caution">
    <text evidence="1">The sequence shown here is derived from an EMBL/GenBank/DDBJ whole genome shotgun (WGS) entry which is preliminary data.</text>
</comment>
<sequence length="156" mass="18371">MDNRSDMHHFKAEIINYWHGFGKPELVDMLTVYDIKENKVSEPELSNEIYDGLYEVYLEACQQKDPSEEYADAIIRLCDKLSTALMMYMMQNINKKNGALFQMIYQRLSNNLAYELLYKRCMSFEKNLILVRVCSEARLLKVESVLNKVLDEDYAN</sequence>
<dbReference type="Proteomes" id="UP000636949">
    <property type="component" value="Unassembled WGS sequence"/>
</dbReference>
<evidence type="ECO:0000313" key="1">
    <source>
        <dbReference type="EMBL" id="GGG00990.1"/>
    </source>
</evidence>
<dbReference type="OrthoDB" id="5623428at2"/>
<keyword evidence="2" id="KW-1185">Reference proteome</keyword>
<proteinExistence type="predicted"/>
<gene>
    <name evidence="1" type="ORF">GCM10010995_18020</name>
</gene>
<reference evidence="1" key="1">
    <citation type="journal article" date="2014" name="Int. J. Syst. Evol. Microbiol.">
        <title>Complete genome sequence of Corynebacterium casei LMG S-19264T (=DSM 44701T), isolated from a smear-ripened cheese.</title>
        <authorList>
            <consortium name="US DOE Joint Genome Institute (JGI-PGF)"/>
            <person name="Walter F."/>
            <person name="Albersmeier A."/>
            <person name="Kalinowski J."/>
            <person name="Ruckert C."/>
        </authorList>
    </citation>
    <scope>NUCLEOTIDE SEQUENCE</scope>
    <source>
        <strain evidence="1">CGMCC 1.15758</strain>
    </source>
</reference>
<protein>
    <submittedName>
        <fullName evidence="1">Uncharacterized protein</fullName>
    </submittedName>
</protein>
<dbReference type="AlphaFoldDB" id="A0A8J2Z5G1"/>
<accession>A0A8J2Z5G1</accession>
<evidence type="ECO:0000313" key="2">
    <source>
        <dbReference type="Proteomes" id="UP000636949"/>
    </source>
</evidence>
<dbReference type="InterPro" id="IPR057079">
    <property type="entry name" value="IcmW-like"/>
</dbReference>
<dbReference type="EMBL" id="BMJS01000021">
    <property type="protein sequence ID" value="GGG00990.1"/>
    <property type="molecule type" value="Genomic_DNA"/>
</dbReference>
<name>A0A8J2Z5G1_9GAMM</name>
<dbReference type="RefSeq" id="WP_117003076.1">
    <property type="nucleotide sequence ID" value="NZ_BMJS01000021.1"/>
</dbReference>